<dbReference type="PROSITE" id="PS50209">
    <property type="entry name" value="CARD"/>
    <property type="match status" value="1"/>
</dbReference>
<evidence type="ECO:0000256" key="2">
    <source>
        <dbReference type="ARBA" id="ARBA00022490"/>
    </source>
</evidence>
<evidence type="ECO:0000256" key="1">
    <source>
        <dbReference type="ARBA" id="ARBA00004514"/>
    </source>
</evidence>
<dbReference type="GO" id="GO:0045087">
    <property type="term" value="P:innate immune response"/>
    <property type="evidence" value="ECO:0007669"/>
    <property type="project" value="UniProtKB-KW"/>
</dbReference>
<proteinExistence type="predicted"/>
<dbReference type="InterPro" id="IPR011029">
    <property type="entry name" value="DEATH-like_dom_sf"/>
</dbReference>
<dbReference type="Proteomes" id="UP000694568">
    <property type="component" value="Unplaced"/>
</dbReference>
<dbReference type="SUPFAM" id="SSF47986">
    <property type="entry name" value="DEATH domain"/>
    <property type="match status" value="1"/>
</dbReference>
<evidence type="ECO:0000256" key="4">
    <source>
        <dbReference type="ARBA" id="ARBA00022859"/>
    </source>
</evidence>
<keyword evidence="5" id="KW-0395">Inflammatory response</keyword>
<dbReference type="Pfam" id="PF00619">
    <property type="entry name" value="CARD"/>
    <property type="match status" value="1"/>
</dbReference>
<feature type="domain" description="FIIND" evidence="7">
    <location>
        <begin position="73"/>
        <end position="354"/>
    </location>
</feature>
<dbReference type="Ensembl" id="ENSSLUT00000043799.1">
    <property type="protein sequence ID" value="ENSSLUP00000042446.1"/>
    <property type="gene ID" value="ENSSLUG00000018845.1"/>
</dbReference>
<evidence type="ECO:0000259" key="7">
    <source>
        <dbReference type="PROSITE" id="PS51830"/>
    </source>
</evidence>
<dbReference type="PANTHER" id="PTHR46985">
    <property type="entry name" value="NACHT, LRR AND PYD DOMAINS-CONTAINING PROTEIN 1"/>
    <property type="match status" value="1"/>
</dbReference>
<name>A0A8C9ZTP5_SANLU</name>
<keyword evidence="9" id="KW-1185">Reference proteome</keyword>
<evidence type="ECO:0000256" key="3">
    <source>
        <dbReference type="ARBA" id="ARBA00022588"/>
    </source>
</evidence>
<keyword evidence="2" id="KW-0963">Cytoplasm</keyword>
<reference evidence="8" key="2">
    <citation type="submission" date="2025-09" db="UniProtKB">
        <authorList>
            <consortium name="Ensembl"/>
        </authorList>
    </citation>
    <scope>IDENTIFICATION</scope>
</reference>
<dbReference type="GO" id="GO:0042981">
    <property type="term" value="P:regulation of apoptotic process"/>
    <property type="evidence" value="ECO:0007669"/>
    <property type="project" value="InterPro"/>
</dbReference>
<evidence type="ECO:0000313" key="8">
    <source>
        <dbReference type="Ensembl" id="ENSSLUP00000042446.1"/>
    </source>
</evidence>
<dbReference type="GO" id="GO:0005829">
    <property type="term" value="C:cytosol"/>
    <property type="evidence" value="ECO:0007669"/>
    <property type="project" value="UniProtKB-SubCell"/>
</dbReference>
<keyword evidence="4" id="KW-0391">Immunity</keyword>
<organism evidence="8 9">
    <name type="scientific">Sander lucioperca</name>
    <name type="common">Pike-perch</name>
    <name type="synonym">Perca lucioperca</name>
    <dbReference type="NCBI Taxonomy" id="283035"/>
    <lineage>
        <taxon>Eukaryota</taxon>
        <taxon>Metazoa</taxon>
        <taxon>Chordata</taxon>
        <taxon>Craniata</taxon>
        <taxon>Vertebrata</taxon>
        <taxon>Euteleostomi</taxon>
        <taxon>Actinopterygii</taxon>
        <taxon>Neopterygii</taxon>
        <taxon>Teleostei</taxon>
        <taxon>Neoteleostei</taxon>
        <taxon>Acanthomorphata</taxon>
        <taxon>Eupercaria</taxon>
        <taxon>Perciformes</taxon>
        <taxon>Percoidei</taxon>
        <taxon>Percidae</taxon>
        <taxon>Luciopercinae</taxon>
        <taxon>Sander</taxon>
    </lineage>
</organism>
<comment type="subcellular location">
    <subcellularLocation>
        <location evidence="1">Cytoplasm</location>
        <location evidence="1">Cytosol</location>
    </subcellularLocation>
</comment>
<accession>A0A8C9ZTP5</accession>
<dbReference type="PROSITE" id="PS51830">
    <property type="entry name" value="FIIND"/>
    <property type="match status" value="1"/>
</dbReference>
<protein>
    <recommendedName>
        <fullName evidence="10">FIIND domain-containing protein</fullName>
    </recommendedName>
</protein>
<evidence type="ECO:0000313" key="9">
    <source>
        <dbReference type="Proteomes" id="UP000694568"/>
    </source>
</evidence>
<evidence type="ECO:0008006" key="10">
    <source>
        <dbReference type="Google" id="ProtNLM"/>
    </source>
</evidence>
<dbReference type="Gene3D" id="1.10.533.10">
    <property type="entry name" value="Death Domain, Fas"/>
    <property type="match status" value="1"/>
</dbReference>
<dbReference type="GO" id="GO:0006954">
    <property type="term" value="P:inflammatory response"/>
    <property type="evidence" value="ECO:0007669"/>
    <property type="project" value="UniProtKB-KW"/>
</dbReference>
<keyword evidence="3" id="KW-0399">Innate immunity</keyword>
<dbReference type="AlphaFoldDB" id="A0A8C9ZTP5"/>
<dbReference type="InterPro" id="IPR001315">
    <property type="entry name" value="CARD"/>
</dbReference>
<feature type="domain" description="CARD" evidence="6">
    <location>
        <begin position="331"/>
        <end position="398"/>
    </location>
</feature>
<dbReference type="InterPro" id="IPR025307">
    <property type="entry name" value="FIIND_dom"/>
</dbReference>
<evidence type="ECO:0000256" key="5">
    <source>
        <dbReference type="ARBA" id="ARBA00023198"/>
    </source>
</evidence>
<sequence length="433" mass="49189">MQSQNVCSISSSPPPSLEFHCSPLIRRVPILFSPHQSIESPSSTACLSQISQITSEKNKTFTRAESLPDMLLKTSFEEFTPDITADESDETYRFQCSCPGLYQCSVTGLVFHMEGEGDVVYRIVPWNKKLLAQHHKKPAGPLFDIKCLQQSVCQLHLPHCEIRSTGGCDFLSVAHVNDEGIELISPHRITETHVIINITGFYGFGNVKDEYSPPDLVRALVLLFYRPPADPESLLNVLLLPRNIVLQDVQRIRKKLVGDENYIETSPHCKLHPQQEYSLSTCPEDDSVSLETLMKHIKLFLRDTNSSHSVWEREVSLSPTGVRRSCGPSAVNLRPNDRLLEIRSSFIDGISGPVLKSLLDKLLEKKVMADSERESVDSMKNTRDKARFVVDTVRKKGETRLDFPETYRDNRGRKTCYTMWRVWRQNLISVETQ</sequence>
<dbReference type="Pfam" id="PF13553">
    <property type="entry name" value="FIIND"/>
    <property type="match status" value="1"/>
</dbReference>
<evidence type="ECO:0000259" key="6">
    <source>
        <dbReference type="PROSITE" id="PS50209"/>
    </source>
</evidence>
<dbReference type="InterPro" id="IPR051249">
    <property type="entry name" value="NLRP_Inflammasome"/>
</dbReference>
<dbReference type="Pfam" id="PF23679">
    <property type="entry name" value="UPA-FIIND"/>
    <property type="match status" value="1"/>
</dbReference>
<dbReference type="PANTHER" id="PTHR46985:SF2">
    <property type="entry name" value="APOPTOSIS-ASSOCIATED SPECK-LIKE PROTEIN CONTAINING A CARD"/>
    <property type="match status" value="1"/>
</dbReference>
<dbReference type="GeneTree" id="ENSGT00730000111912"/>
<reference evidence="8" key="1">
    <citation type="submission" date="2025-08" db="UniProtKB">
        <authorList>
            <consortium name="Ensembl"/>
        </authorList>
    </citation>
    <scope>IDENTIFICATION</scope>
</reference>